<keyword evidence="2" id="KW-0456">Lyase</keyword>
<evidence type="ECO:0000259" key="3">
    <source>
        <dbReference type="Pfam" id="PF05683"/>
    </source>
</evidence>
<dbReference type="InterPro" id="IPR004647">
    <property type="entry name" value="Fe-S_hydro-lyase_TtdB-typ_cat"/>
</dbReference>
<dbReference type="SUPFAM" id="SSF117457">
    <property type="entry name" value="FumA C-terminal domain-like"/>
    <property type="match status" value="1"/>
</dbReference>
<gene>
    <name evidence="4" type="ORF">METZ01_LOCUS101760</name>
</gene>
<organism evidence="4">
    <name type="scientific">marine metagenome</name>
    <dbReference type="NCBI Taxonomy" id="408172"/>
    <lineage>
        <taxon>unclassified sequences</taxon>
        <taxon>metagenomes</taxon>
        <taxon>ecological metagenomes</taxon>
    </lineage>
</organism>
<comment type="similarity">
    <text evidence="1">Belongs to the class-I fumarase family.</text>
</comment>
<feature type="domain" description="Fe-S hydro-lyase tartrate dehydratase beta-type catalytic" evidence="3">
    <location>
        <begin position="11"/>
        <end position="193"/>
    </location>
</feature>
<protein>
    <recommendedName>
        <fullName evidence="3">Fe-S hydro-lyase tartrate dehydratase beta-type catalytic domain-containing protein</fullName>
    </recommendedName>
</protein>
<evidence type="ECO:0000256" key="1">
    <source>
        <dbReference type="ARBA" id="ARBA00008876"/>
    </source>
</evidence>
<evidence type="ECO:0000313" key="4">
    <source>
        <dbReference type="EMBL" id="SVA48906.1"/>
    </source>
</evidence>
<dbReference type="PANTHER" id="PTHR43351">
    <property type="entry name" value="L(+)-TARTRATE DEHYDRATASE SUBUNIT BETA"/>
    <property type="match status" value="1"/>
</dbReference>
<evidence type="ECO:0000256" key="2">
    <source>
        <dbReference type="ARBA" id="ARBA00023239"/>
    </source>
</evidence>
<dbReference type="EMBL" id="UINC01011045">
    <property type="protein sequence ID" value="SVA48906.1"/>
    <property type="molecule type" value="Genomic_DNA"/>
</dbReference>
<accession>A0A381W8L9</accession>
<dbReference type="InterPro" id="IPR036660">
    <property type="entry name" value="Fe-S_hydroAse_TtdB_cat_sf"/>
</dbReference>
<dbReference type="Pfam" id="PF05683">
    <property type="entry name" value="Fumerase_C"/>
    <property type="match status" value="1"/>
</dbReference>
<sequence length="229" mass="25671">MKNTIDINKLEMREVHLSCPVKTDDLIQLQLGDLVYLSGIIFTGREGMYKRLIEQGLELPVPISEITNVNFHCSPAATAGENGFVVKAITGTASFRFGKWMKEFFKKTNCKIIIGKAGMTSDDYRKLFVPAGALYFTTVGYGLGATYGSSIRKVHDAYWLEELGVAQAVWVLEVEKMGPFIVESDNQGNSLFELCNQQVNENLKTLYGKLPQPVLSRYGEEMDRDHEVI</sequence>
<reference evidence="4" key="1">
    <citation type="submission" date="2018-05" db="EMBL/GenBank/DDBJ databases">
        <authorList>
            <person name="Lanie J.A."/>
            <person name="Ng W.-L."/>
            <person name="Kazmierczak K.M."/>
            <person name="Andrzejewski T.M."/>
            <person name="Davidsen T.M."/>
            <person name="Wayne K.J."/>
            <person name="Tettelin H."/>
            <person name="Glass J.I."/>
            <person name="Rusch D."/>
            <person name="Podicherti R."/>
            <person name="Tsui H.-C.T."/>
            <person name="Winkler M.E."/>
        </authorList>
    </citation>
    <scope>NUCLEOTIDE SEQUENCE</scope>
</reference>
<dbReference type="PANTHER" id="PTHR43351:SF2">
    <property type="entry name" value="L(+)-TARTRATE DEHYDRATASE SUBUNIT BETA-RELATED"/>
    <property type="match status" value="1"/>
</dbReference>
<dbReference type="Gene3D" id="3.20.130.10">
    <property type="entry name" value="Fe-S hydro-lyase, tartrate dehydratase beta-type, catalytic domain"/>
    <property type="match status" value="1"/>
</dbReference>
<dbReference type="GO" id="GO:0016836">
    <property type="term" value="F:hydro-lyase activity"/>
    <property type="evidence" value="ECO:0007669"/>
    <property type="project" value="InterPro"/>
</dbReference>
<dbReference type="AlphaFoldDB" id="A0A381W8L9"/>
<proteinExistence type="inferred from homology"/>
<name>A0A381W8L9_9ZZZZ</name>